<feature type="domain" description="Nudix hydrolase" evidence="1">
    <location>
        <begin position="34"/>
        <end position="161"/>
    </location>
</feature>
<dbReference type="GO" id="GO:0003824">
    <property type="term" value="F:catalytic activity"/>
    <property type="evidence" value="ECO:0007669"/>
    <property type="project" value="UniProtKB-ARBA"/>
</dbReference>
<dbReference type="EMBL" id="CP018889">
    <property type="protein sequence ID" value="AUI70314.1"/>
    <property type="molecule type" value="Genomic_DNA"/>
</dbReference>
<keyword evidence="3" id="KW-1185">Reference proteome</keyword>
<dbReference type="PANTHER" id="PTHR10885:SF0">
    <property type="entry name" value="ISOPENTENYL-DIPHOSPHATE DELTA-ISOMERASE"/>
    <property type="match status" value="1"/>
</dbReference>
<dbReference type="PROSITE" id="PS51462">
    <property type="entry name" value="NUDIX"/>
    <property type="match status" value="1"/>
</dbReference>
<sequence length="170" mass="19213">MISPSLPPEYLDVVDAQDKVIDCQLRTDVHRLGLCHRAVHILVFNLQGDIYLQQRSSQKSSFPNCWDSSAAGHVDAGEDYLQAAQRELGEELQVVEPLEALFKLDASPITTNEFCFVYKCITTQIPVPDRVEIAQAGWFTPAFVAEWIQRESLAFTPIFRIIWSKLSKSS</sequence>
<dbReference type="InterPro" id="IPR015797">
    <property type="entry name" value="NUDIX_hydrolase-like_dom_sf"/>
</dbReference>
<organism evidence="2 3">
    <name type="scientific">Beggiatoa leptomitoformis</name>
    <dbReference type="NCBI Taxonomy" id="288004"/>
    <lineage>
        <taxon>Bacteria</taxon>
        <taxon>Pseudomonadati</taxon>
        <taxon>Pseudomonadota</taxon>
        <taxon>Gammaproteobacteria</taxon>
        <taxon>Thiotrichales</taxon>
        <taxon>Thiotrichaceae</taxon>
        <taxon>Beggiatoa</taxon>
    </lineage>
</organism>
<evidence type="ECO:0000313" key="3">
    <source>
        <dbReference type="Proteomes" id="UP000234271"/>
    </source>
</evidence>
<evidence type="ECO:0000313" key="2">
    <source>
        <dbReference type="EMBL" id="AUI70314.1"/>
    </source>
</evidence>
<protein>
    <submittedName>
        <fullName evidence="2">NUDIX domain-containing protein</fullName>
    </submittedName>
</protein>
<evidence type="ECO:0000259" key="1">
    <source>
        <dbReference type="PROSITE" id="PS51462"/>
    </source>
</evidence>
<dbReference type="KEGG" id="blep:AL038_06810"/>
<dbReference type="AlphaFoldDB" id="A0A2N9YII7"/>
<dbReference type="STRING" id="288004.AL038_06810"/>
<dbReference type="Gene3D" id="3.90.79.10">
    <property type="entry name" value="Nucleoside Triphosphate Pyrophosphohydrolase"/>
    <property type="match status" value="1"/>
</dbReference>
<name>A0A2N9YII7_9GAMM</name>
<dbReference type="CDD" id="cd04692">
    <property type="entry name" value="NUDIX_Hydrolase"/>
    <property type="match status" value="1"/>
</dbReference>
<dbReference type="SUPFAM" id="SSF55811">
    <property type="entry name" value="Nudix"/>
    <property type="match status" value="1"/>
</dbReference>
<reference evidence="3" key="1">
    <citation type="submission" date="2016-12" db="EMBL/GenBank/DDBJ databases">
        <title>Complete Genome Sequence of Beggiatoa leptomitiformis D-401.</title>
        <authorList>
            <person name="Fomenkov A."/>
            <person name="Vincze T."/>
            <person name="Grabovich M."/>
            <person name="Anton B.P."/>
            <person name="Dubinina G."/>
            <person name="Orlova M."/>
            <person name="Belousova E."/>
            <person name="Roberts R.J."/>
        </authorList>
    </citation>
    <scope>NUCLEOTIDE SEQUENCE [LARGE SCALE GENOMIC DNA]</scope>
    <source>
        <strain evidence="3">D-401</strain>
    </source>
</reference>
<dbReference type="OrthoDB" id="517136at2"/>
<dbReference type="RefSeq" id="WP_062150867.1">
    <property type="nucleotide sequence ID" value="NZ_CP012373.2"/>
</dbReference>
<dbReference type="InterPro" id="IPR000086">
    <property type="entry name" value="NUDIX_hydrolase_dom"/>
</dbReference>
<accession>A0A2N9YII7</accession>
<dbReference type="Pfam" id="PF00293">
    <property type="entry name" value="NUDIX"/>
    <property type="match status" value="1"/>
</dbReference>
<gene>
    <name evidence="2" type="ORF">BLE401_17495</name>
</gene>
<dbReference type="PANTHER" id="PTHR10885">
    <property type="entry name" value="ISOPENTENYL-DIPHOSPHATE DELTA-ISOMERASE"/>
    <property type="match status" value="1"/>
</dbReference>
<proteinExistence type="predicted"/>
<dbReference type="Proteomes" id="UP000234271">
    <property type="component" value="Chromosome"/>
</dbReference>